<dbReference type="EMBL" id="JAUSUQ010000017">
    <property type="protein sequence ID" value="MDQ0340703.1"/>
    <property type="molecule type" value="Genomic_DNA"/>
</dbReference>
<keyword evidence="5" id="KW-0055">Arginine biosynthesis</keyword>
<dbReference type="InterPro" id="IPR015422">
    <property type="entry name" value="PyrdxlP-dep_Trfase_small"/>
</dbReference>
<dbReference type="Proteomes" id="UP001232445">
    <property type="component" value="Unassembled WGS sequence"/>
</dbReference>
<comment type="catalytic activity">
    <reaction evidence="5">
        <text>N(2)-acetyl-L-ornithine + 2-oxoglutarate = N-acetyl-L-glutamate 5-semialdehyde + L-glutamate</text>
        <dbReference type="Rhea" id="RHEA:18049"/>
        <dbReference type="ChEBI" id="CHEBI:16810"/>
        <dbReference type="ChEBI" id="CHEBI:29123"/>
        <dbReference type="ChEBI" id="CHEBI:29985"/>
        <dbReference type="ChEBI" id="CHEBI:57805"/>
        <dbReference type="EC" id="2.6.1.11"/>
    </reaction>
</comment>
<comment type="pathway">
    <text evidence="5">Amino-acid biosynthesis; L-arginine biosynthesis; N(2)-acetyl-L-ornithine from L-glutamate: step 4/4.</text>
</comment>
<dbReference type="PANTHER" id="PTHR11986:SF79">
    <property type="entry name" value="ACETYLORNITHINE AMINOTRANSFERASE, MITOCHONDRIAL"/>
    <property type="match status" value="1"/>
</dbReference>
<dbReference type="PANTHER" id="PTHR11986">
    <property type="entry name" value="AMINOTRANSFERASE CLASS III"/>
    <property type="match status" value="1"/>
</dbReference>
<feature type="binding site" evidence="5">
    <location>
        <begin position="232"/>
        <end position="235"/>
    </location>
    <ligand>
        <name>pyridoxal 5'-phosphate</name>
        <dbReference type="ChEBI" id="CHEBI:597326"/>
    </ligand>
</feature>
<keyword evidence="2 5" id="KW-0028">Amino-acid biosynthesis</keyword>
<dbReference type="PROSITE" id="PS00600">
    <property type="entry name" value="AA_TRANSFER_CLASS_3"/>
    <property type="match status" value="1"/>
</dbReference>
<dbReference type="GO" id="GO:0003992">
    <property type="term" value="F:N2-acetyl-L-ornithine:2-oxoglutarate 5-aminotransferase activity"/>
    <property type="evidence" value="ECO:0007669"/>
    <property type="project" value="UniProtKB-EC"/>
</dbReference>
<dbReference type="SUPFAM" id="SSF53383">
    <property type="entry name" value="PLP-dependent transferases"/>
    <property type="match status" value="1"/>
</dbReference>
<feature type="binding site" evidence="5">
    <location>
        <position position="289"/>
    </location>
    <ligand>
        <name>N(2)-acetyl-L-ornithine</name>
        <dbReference type="ChEBI" id="CHEBI:57805"/>
    </ligand>
</feature>
<dbReference type="Gene3D" id="3.40.640.10">
    <property type="entry name" value="Type I PLP-dependent aspartate aminotransferase-like (Major domain)"/>
    <property type="match status" value="1"/>
</dbReference>
<dbReference type="InterPro" id="IPR004636">
    <property type="entry name" value="AcOrn/SuccOrn_fam"/>
</dbReference>
<evidence type="ECO:0000256" key="2">
    <source>
        <dbReference type="ARBA" id="ARBA00022605"/>
    </source>
</evidence>
<feature type="binding site" evidence="5">
    <location>
        <begin position="114"/>
        <end position="115"/>
    </location>
    <ligand>
        <name>pyridoxal 5'-phosphate</name>
        <dbReference type="ChEBI" id="CHEBI:597326"/>
    </ligand>
</feature>
<evidence type="ECO:0000256" key="1">
    <source>
        <dbReference type="ARBA" id="ARBA00022576"/>
    </source>
</evidence>
<keyword evidence="1 5" id="KW-0032">Aminotransferase</keyword>
<keyword evidence="3 5" id="KW-0808">Transferase</keyword>
<dbReference type="InterPro" id="IPR005814">
    <property type="entry name" value="Aminotrans_3"/>
</dbReference>
<evidence type="ECO:0000313" key="6">
    <source>
        <dbReference type="EMBL" id="MDQ0340703.1"/>
    </source>
</evidence>
<keyword evidence="4 5" id="KW-0663">Pyridoxal phosphate</keyword>
<dbReference type="InterPro" id="IPR015424">
    <property type="entry name" value="PyrdxlP-dep_Trfase"/>
</dbReference>
<evidence type="ECO:0000256" key="5">
    <source>
        <dbReference type="HAMAP-Rule" id="MF_01107"/>
    </source>
</evidence>
<evidence type="ECO:0000256" key="3">
    <source>
        <dbReference type="ARBA" id="ARBA00022679"/>
    </source>
</evidence>
<dbReference type="PIRSF" id="PIRSF000521">
    <property type="entry name" value="Transaminase_4ab_Lys_Orn"/>
    <property type="match status" value="1"/>
</dbReference>
<comment type="caution">
    <text evidence="6">The sequence shown here is derived from an EMBL/GenBank/DDBJ whole genome shotgun (WGS) entry which is preliminary data.</text>
</comment>
<dbReference type="CDD" id="cd00610">
    <property type="entry name" value="OAT_like"/>
    <property type="match status" value="1"/>
</dbReference>
<name>A0ABU0CWA9_9BACI</name>
<comment type="cofactor">
    <cofactor evidence="5">
        <name>pyridoxal 5'-phosphate</name>
        <dbReference type="ChEBI" id="CHEBI:597326"/>
    </cofactor>
    <text evidence="5">Binds 1 pyridoxal phosphate per subunit.</text>
</comment>
<dbReference type="RefSeq" id="WP_307342793.1">
    <property type="nucleotide sequence ID" value="NZ_JAUSUQ010000017.1"/>
</dbReference>
<protein>
    <recommendedName>
        <fullName evidence="5">Acetylornithine aminotransferase</fullName>
        <shortName evidence="5">ACOAT</shortName>
        <ecNumber evidence="5">2.6.1.11</ecNumber>
    </recommendedName>
</protein>
<reference evidence="6 7" key="1">
    <citation type="submission" date="2023-07" db="EMBL/GenBank/DDBJ databases">
        <title>Genomic Encyclopedia of Type Strains, Phase IV (KMG-IV): sequencing the most valuable type-strain genomes for metagenomic binning, comparative biology and taxonomic classification.</title>
        <authorList>
            <person name="Goeker M."/>
        </authorList>
    </citation>
    <scope>NUCLEOTIDE SEQUENCE [LARGE SCALE GENOMIC DNA]</scope>
    <source>
        <strain evidence="6 7">DSM 17740</strain>
    </source>
</reference>
<gene>
    <name evidence="5" type="primary">argD</name>
    <name evidence="6" type="ORF">J2S00_003529</name>
</gene>
<feature type="binding site" evidence="5">
    <location>
        <position position="150"/>
    </location>
    <ligand>
        <name>N(2)-acetyl-L-ornithine</name>
        <dbReference type="ChEBI" id="CHEBI:57805"/>
    </ligand>
</feature>
<proteinExistence type="inferred from homology"/>
<dbReference type="InterPro" id="IPR015421">
    <property type="entry name" value="PyrdxlP-dep_Trfase_major"/>
</dbReference>
<comment type="subcellular location">
    <subcellularLocation>
        <location evidence="5">Cytoplasm</location>
    </subcellularLocation>
</comment>
<feature type="binding site" evidence="5">
    <location>
        <position position="147"/>
    </location>
    <ligand>
        <name>pyridoxal 5'-phosphate</name>
        <dbReference type="ChEBI" id="CHEBI:597326"/>
    </ligand>
</feature>
<dbReference type="HAMAP" id="MF_01107">
    <property type="entry name" value="ArgD_aminotrans_3"/>
    <property type="match status" value="1"/>
</dbReference>
<accession>A0ABU0CWA9</accession>
<organism evidence="6 7">
    <name type="scientific">Caldalkalibacillus uzonensis</name>
    <dbReference type="NCBI Taxonomy" id="353224"/>
    <lineage>
        <taxon>Bacteria</taxon>
        <taxon>Bacillati</taxon>
        <taxon>Bacillota</taxon>
        <taxon>Bacilli</taxon>
        <taxon>Bacillales</taxon>
        <taxon>Bacillaceae</taxon>
        <taxon>Caldalkalibacillus</taxon>
    </lineage>
</organism>
<dbReference type="NCBIfam" id="NF002797">
    <property type="entry name" value="PRK02936.1"/>
    <property type="match status" value="1"/>
</dbReference>
<sequence length="403" mass="43621">MVKPANTAHDSAQSGQRDVQRPLMQVYQRFPLSIVRGEGSYVWDEQGERYLDFTSGLAVCNLGHVPPVIKEAVQNQLDMLWHCSNLYHIPVQEQLAQALADYSCADQVFFCNSGAEANEAAIKLARKYAKQVKKTEKYEIVTFKQSFHGRTLATLTATGQEKVQQDFDPLPAGFRYLPYNDLNALEEVAGEHTCAVLLELVQGEGGVVPANPEWVQALAHLCQEHQLLFMVDEVQTGMGRTGTLFAYEQYGIEPDVITLAKGLGSGFPIGALLAKAHVAQAFTPGSHGSTFGGNPLAASAGLATLTEMLKPSFLPGVQELAQYLSDGLTVLAKSKPAIKEVRGKGLLQGILVAEGQAKAVVDAARDKKVLLLLAGPDVVRILPPLTTSTAEIDHMLNVLEECV</sequence>
<keyword evidence="5" id="KW-0963">Cytoplasm</keyword>
<dbReference type="NCBIfam" id="TIGR00707">
    <property type="entry name" value="argD"/>
    <property type="match status" value="1"/>
</dbReference>
<dbReference type="InterPro" id="IPR050103">
    <property type="entry name" value="Class-III_PLP-dep_AT"/>
</dbReference>
<dbReference type="EC" id="2.6.1.11" evidence="5"/>
<keyword evidence="7" id="KW-1185">Reference proteome</keyword>
<evidence type="ECO:0000313" key="7">
    <source>
        <dbReference type="Proteomes" id="UP001232445"/>
    </source>
</evidence>
<comment type="miscellaneous">
    <text evidence="5">May also have succinyldiaminopimelate aminotransferase activity, thus carrying out the corresponding step in lysine biosynthesis.</text>
</comment>
<dbReference type="InterPro" id="IPR049704">
    <property type="entry name" value="Aminotrans_3_PPA_site"/>
</dbReference>
<dbReference type="NCBIfam" id="NF002325">
    <property type="entry name" value="PRK01278.1"/>
    <property type="match status" value="1"/>
</dbReference>
<dbReference type="Gene3D" id="3.90.1150.10">
    <property type="entry name" value="Aspartate Aminotransferase, domain 1"/>
    <property type="match status" value="1"/>
</dbReference>
<comment type="similarity">
    <text evidence="5">Belongs to the class-III pyridoxal-phosphate-dependent aminotransferase family. ArgD subfamily.</text>
</comment>
<feature type="modified residue" description="N6-(pyridoxal phosphate)lysine" evidence="5">
    <location>
        <position position="261"/>
    </location>
</feature>
<feature type="binding site" evidence="5">
    <location>
        <position position="290"/>
    </location>
    <ligand>
        <name>pyridoxal 5'-phosphate</name>
        <dbReference type="ChEBI" id="CHEBI:597326"/>
    </ligand>
</feature>
<evidence type="ECO:0000256" key="4">
    <source>
        <dbReference type="ARBA" id="ARBA00022898"/>
    </source>
</evidence>
<comment type="subunit">
    <text evidence="5">Homodimer.</text>
</comment>
<dbReference type="Pfam" id="PF00202">
    <property type="entry name" value="Aminotran_3"/>
    <property type="match status" value="1"/>
</dbReference>